<organism evidence="2 3">
    <name type="scientific">Amniculicola lignicola CBS 123094</name>
    <dbReference type="NCBI Taxonomy" id="1392246"/>
    <lineage>
        <taxon>Eukaryota</taxon>
        <taxon>Fungi</taxon>
        <taxon>Dikarya</taxon>
        <taxon>Ascomycota</taxon>
        <taxon>Pezizomycotina</taxon>
        <taxon>Dothideomycetes</taxon>
        <taxon>Pleosporomycetidae</taxon>
        <taxon>Pleosporales</taxon>
        <taxon>Amniculicolaceae</taxon>
        <taxon>Amniculicola</taxon>
    </lineage>
</organism>
<feature type="compositionally biased region" description="Low complexity" evidence="1">
    <location>
        <begin position="134"/>
        <end position="158"/>
    </location>
</feature>
<dbReference type="Proteomes" id="UP000799779">
    <property type="component" value="Unassembled WGS sequence"/>
</dbReference>
<dbReference type="EMBL" id="ML977686">
    <property type="protein sequence ID" value="KAF1993783.1"/>
    <property type="molecule type" value="Genomic_DNA"/>
</dbReference>
<proteinExistence type="predicted"/>
<evidence type="ECO:0000313" key="3">
    <source>
        <dbReference type="Proteomes" id="UP000799779"/>
    </source>
</evidence>
<feature type="region of interest" description="Disordered" evidence="1">
    <location>
        <begin position="1"/>
        <end position="43"/>
    </location>
</feature>
<evidence type="ECO:0000313" key="2">
    <source>
        <dbReference type="EMBL" id="KAF1993783.1"/>
    </source>
</evidence>
<sequence length="254" mass="28329">MSSTRLRTRASTLSLRLTTHSPRPQSPPRSHSQPGSDSPVWFAPRVATPRLGGSFAGDIALDIPPVPPLSFQETDIPSSPVWDSPQTPQWPLLNSPTFDRKSLIVSDVHVHQPEGLGWRHSTVSTISSFSRSSVSTITSSRRSSTSTVTPRRVSTASTITPSSEDRKRKANDSPSPTSIRRCSIIASRDRHTSLRMEPEHIGWSDLQSPVRLYFADEQEESATEDELPEMKRRRVAGWLTRSPKRKSKMRTVQV</sequence>
<reference evidence="2" key="1">
    <citation type="journal article" date="2020" name="Stud. Mycol.">
        <title>101 Dothideomycetes genomes: a test case for predicting lifestyles and emergence of pathogens.</title>
        <authorList>
            <person name="Haridas S."/>
            <person name="Albert R."/>
            <person name="Binder M."/>
            <person name="Bloem J."/>
            <person name="Labutti K."/>
            <person name="Salamov A."/>
            <person name="Andreopoulos B."/>
            <person name="Baker S."/>
            <person name="Barry K."/>
            <person name="Bills G."/>
            <person name="Bluhm B."/>
            <person name="Cannon C."/>
            <person name="Castanera R."/>
            <person name="Culley D."/>
            <person name="Daum C."/>
            <person name="Ezra D."/>
            <person name="Gonzalez J."/>
            <person name="Henrissat B."/>
            <person name="Kuo A."/>
            <person name="Liang C."/>
            <person name="Lipzen A."/>
            <person name="Lutzoni F."/>
            <person name="Magnuson J."/>
            <person name="Mondo S."/>
            <person name="Nolan M."/>
            <person name="Ohm R."/>
            <person name="Pangilinan J."/>
            <person name="Park H.-J."/>
            <person name="Ramirez L."/>
            <person name="Alfaro M."/>
            <person name="Sun H."/>
            <person name="Tritt A."/>
            <person name="Yoshinaga Y."/>
            <person name="Zwiers L.-H."/>
            <person name="Turgeon B."/>
            <person name="Goodwin S."/>
            <person name="Spatafora J."/>
            <person name="Crous P."/>
            <person name="Grigoriev I."/>
        </authorList>
    </citation>
    <scope>NUCLEOTIDE SEQUENCE</scope>
    <source>
        <strain evidence="2">CBS 123094</strain>
    </source>
</reference>
<protein>
    <submittedName>
        <fullName evidence="2">Uncharacterized protein</fullName>
    </submittedName>
</protein>
<accession>A0A6A5VW68</accession>
<gene>
    <name evidence="2" type="ORF">P154DRAFT_582454</name>
</gene>
<evidence type="ECO:0000256" key="1">
    <source>
        <dbReference type="SAM" id="MobiDB-lite"/>
    </source>
</evidence>
<dbReference type="AlphaFoldDB" id="A0A6A5VW68"/>
<feature type="region of interest" description="Disordered" evidence="1">
    <location>
        <begin position="134"/>
        <end position="180"/>
    </location>
</feature>
<name>A0A6A5VW68_9PLEO</name>
<keyword evidence="3" id="KW-1185">Reference proteome</keyword>
<feature type="compositionally biased region" description="Low complexity" evidence="1">
    <location>
        <begin position="1"/>
        <end position="34"/>
    </location>
</feature>